<dbReference type="PANTHER" id="PTHR48077">
    <property type="entry name" value="TRYPTOPHAN SYNTHASE-RELATED"/>
    <property type="match status" value="1"/>
</dbReference>
<name>A0A511Y4K0_9FLAO</name>
<evidence type="ECO:0000256" key="1">
    <source>
        <dbReference type="ARBA" id="ARBA00001933"/>
    </source>
</evidence>
<evidence type="ECO:0000259" key="12">
    <source>
        <dbReference type="PROSITE" id="PS51186"/>
    </source>
</evidence>
<dbReference type="Gene3D" id="3.40.630.30">
    <property type="match status" value="1"/>
</dbReference>
<evidence type="ECO:0000256" key="5">
    <source>
        <dbReference type="ARBA" id="ARBA00022605"/>
    </source>
</evidence>
<organism evidence="13 14">
    <name type="scientific">Chryseobacterium lathyri</name>
    <dbReference type="NCBI Taxonomy" id="395933"/>
    <lineage>
        <taxon>Bacteria</taxon>
        <taxon>Pseudomonadati</taxon>
        <taxon>Bacteroidota</taxon>
        <taxon>Flavobacteriia</taxon>
        <taxon>Flavobacteriales</taxon>
        <taxon>Weeksellaceae</taxon>
        <taxon>Chryseobacterium group</taxon>
        <taxon>Chryseobacterium</taxon>
    </lineage>
</organism>
<sequence length="577" mass="64678">MNYQIKKSSELTDHETQHILSLWEVPEWSGMTPSDFRSFFKNSEFHFISGSEDEIPAIVRLNFDFFLEISGKQYSFAEAVGLVSAQKKRGYGSQLVQSFKENLIQRKIETIGFCFADLRPFYQQCNIEILENKAKAILENSENRWISSEDDDILIFNGSGETRELLRQLNPEKNAYLITKNNTMNYKNPDEHGYYGEFGGAFIPEMLYPNVEELQKNYLKIIESEEFQDEYQDLLKNYVGRATPLYFAKNLSRKYNTQIYLKREDLNHTGAHKINNALGQVLLAKRLGKTRIIAETGAGQHGVATATACALLGLECIVYMGEIDIQRQAPNVARMKMLGAEVIPATSGSKTLKDAVNEALRDWINNPVTTHYVIGSVVGPHPFPDLVARFQSIISKEIREQLKEKIGRENPDYVIACVGGGSNAAGTFYHFVEEKEVKIIAAEAGGLGIDSGKSAATTFLGTLGVLHGSKSLVMQTEDGQVIEPHSISAGLDYPGIGPFHAHLFKEKRAEFFSINDEEALQSAFELTKLEGIIPALESSHALAVLDKKKFREEDIVVICLSGRGDKDMETYLREIRS</sequence>
<keyword evidence="8 11" id="KW-0057">Aromatic amino acid biosynthesis</keyword>
<evidence type="ECO:0000256" key="3">
    <source>
        <dbReference type="ARBA" id="ARBA00009982"/>
    </source>
</evidence>
<evidence type="ECO:0000256" key="7">
    <source>
        <dbReference type="ARBA" id="ARBA00022898"/>
    </source>
</evidence>
<feature type="domain" description="N-acetyltransferase" evidence="12">
    <location>
        <begin position="6"/>
        <end position="183"/>
    </location>
</feature>
<comment type="function">
    <text evidence="11">The beta subunit is responsible for the synthesis of L-tryptophan from indole and L-serine.</text>
</comment>
<evidence type="ECO:0000256" key="10">
    <source>
        <dbReference type="ARBA" id="ARBA00049047"/>
    </source>
</evidence>
<dbReference type="InterPro" id="IPR006654">
    <property type="entry name" value="Trp_synth_beta"/>
</dbReference>
<dbReference type="InterPro" id="IPR023026">
    <property type="entry name" value="Trp_synth_beta/beta-like"/>
</dbReference>
<evidence type="ECO:0000313" key="13">
    <source>
        <dbReference type="EMBL" id="GEN70134.1"/>
    </source>
</evidence>
<dbReference type="InterPro" id="IPR006653">
    <property type="entry name" value="Trp_synth_b_CS"/>
</dbReference>
<dbReference type="PROSITE" id="PS00168">
    <property type="entry name" value="TRP_SYNTHASE_BETA"/>
    <property type="match status" value="1"/>
</dbReference>
<evidence type="ECO:0000256" key="11">
    <source>
        <dbReference type="HAMAP-Rule" id="MF_00133"/>
    </source>
</evidence>
<comment type="cofactor">
    <cofactor evidence="1 11">
        <name>pyridoxal 5'-phosphate</name>
        <dbReference type="ChEBI" id="CHEBI:597326"/>
    </cofactor>
</comment>
<evidence type="ECO:0000256" key="8">
    <source>
        <dbReference type="ARBA" id="ARBA00023141"/>
    </source>
</evidence>
<proteinExistence type="inferred from homology"/>
<dbReference type="FunFam" id="3.40.50.1100:FF:000001">
    <property type="entry name" value="Tryptophan synthase beta chain"/>
    <property type="match status" value="1"/>
</dbReference>
<dbReference type="InterPro" id="IPR000182">
    <property type="entry name" value="GNAT_dom"/>
</dbReference>
<evidence type="ECO:0000256" key="6">
    <source>
        <dbReference type="ARBA" id="ARBA00022822"/>
    </source>
</evidence>
<evidence type="ECO:0000256" key="2">
    <source>
        <dbReference type="ARBA" id="ARBA00004733"/>
    </source>
</evidence>
<dbReference type="SUPFAM" id="SSF55729">
    <property type="entry name" value="Acyl-CoA N-acyltransferases (Nat)"/>
    <property type="match status" value="1"/>
</dbReference>
<keyword evidence="5 11" id="KW-0028">Amino-acid biosynthesis</keyword>
<evidence type="ECO:0000256" key="9">
    <source>
        <dbReference type="ARBA" id="ARBA00023239"/>
    </source>
</evidence>
<keyword evidence="7 11" id="KW-0663">Pyridoxal phosphate</keyword>
<comment type="similarity">
    <text evidence="3 11">Belongs to the TrpB family.</text>
</comment>
<dbReference type="EMBL" id="BJYI01000001">
    <property type="protein sequence ID" value="GEN70134.1"/>
    <property type="molecule type" value="Genomic_DNA"/>
</dbReference>
<dbReference type="InterPro" id="IPR001926">
    <property type="entry name" value="TrpB-like_PALP"/>
</dbReference>
<reference evidence="13 14" key="1">
    <citation type="submission" date="2019-07" db="EMBL/GenBank/DDBJ databases">
        <title>Whole genome shotgun sequence of Chryseobacterium lathyri NBRC 105250.</title>
        <authorList>
            <person name="Hosoyama A."/>
            <person name="Uohara A."/>
            <person name="Ohji S."/>
            <person name="Ichikawa N."/>
        </authorList>
    </citation>
    <scope>NUCLEOTIDE SEQUENCE [LARGE SCALE GENOMIC DNA]</scope>
    <source>
        <strain evidence="13 14">NBRC 105250</strain>
    </source>
</reference>
<comment type="subunit">
    <text evidence="4 11">Tetramer of two alpha and two beta chains.</text>
</comment>
<dbReference type="GO" id="GO:0005737">
    <property type="term" value="C:cytoplasm"/>
    <property type="evidence" value="ECO:0007669"/>
    <property type="project" value="TreeGrafter"/>
</dbReference>
<feature type="modified residue" description="N6-(pyridoxal phosphate)lysine" evidence="11">
    <location>
        <position position="273"/>
    </location>
</feature>
<keyword evidence="6 11" id="KW-0822">Tryptophan biosynthesis</keyword>
<dbReference type="Pfam" id="PF00291">
    <property type="entry name" value="PALP"/>
    <property type="match status" value="1"/>
</dbReference>
<dbReference type="HAMAP" id="MF_00133">
    <property type="entry name" value="Trp_synth_beta"/>
    <property type="match status" value="1"/>
</dbReference>
<dbReference type="GO" id="GO:0016747">
    <property type="term" value="F:acyltransferase activity, transferring groups other than amino-acyl groups"/>
    <property type="evidence" value="ECO:0007669"/>
    <property type="project" value="InterPro"/>
</dbReference>
<keyword evidence="9 11" id="KW-0456">Lyase</keyword>
<protein>
    <recommendedName>
        <fullName evidence="11">Tryptophan synthase beta chain</fullName>
        <ecNumber evidence="11">4.2.1.20</ecNumber>
    </recommendedName>
</protein>
<dbReference type="CDD" id="cd06446">
    <property type="entry name" value="Trp-synth_B"/>
    <property type="match status" value="1"/>
</dbReference>
<evidence type="ECO:0000313" key="14">
    <source>
        <dbReference type="Proteomes" id="UP000321150"/>
    </source>
</evidence>
<dbReference type="Proteomes" id="UP000321150">
    <property type="component" value="Unassembled WGS sequence"/>
</dbReference>
<dbReference type="AlphaFoldDB" id="A0A511Y4K0"/>
<dbReference type="FunFam" id="3.40.50.1100:FF:000004">
    <property type="entry name" value="Tryptophan synthase beta chain"/>
    <property type="match status" value="1"/>
</dbReference>
<dbReference type="PROSITE" id="PS51186">
    <property type="entry name" value="GNAT"/>
    <property type="match status" value="1"/>
</dbReference>
<gene>
    <name evidence="11" type="primary">trpB</name>
    <name evidence="13" type="ORF">CLA01_02060</name>
</gene>
<dbReference type="SUPFAM" id="SSF53686">
    <property type="entry name" value="Tryptophan synthase beta subunit-like PLP-dependent enzymes"/>
    <property type="match status" value="1"/>
</dbReference>
<dbReference type="GO" id="GO:0004834">
    <property type="term" value="F:tryptophan synthase activity"/>
    <property type="evidence" value="ECO:0007669"/>
    <property type="project" value="UniProtKB-UniRule"/>
</dbReference>
<dbReference type="PANTHER" id="PTHR48077:SF3">
    <property type="entry name" value="TRYPTOPHAN SYNTHASE"/>
    <property type="match status" value="1"/>
</dbReference>
<dbReference type="InterPro" id="IPR016181">
    <property type="entry name" value="Acyl_CoA_acyltransferase"/>
</dbReference>
<dbReference type="InterPro" id="IPR036052">
    <property type="entry name" value="TrpB-like_PALP_sf"/>
</dbReference>
<dbReference type="UniPathway" id="UPA00035">
    <property type="reaction ID" value="UER00044"/>
</dbReference>
<dbReference type="NCBIfam" id="TIGR00263">
    <property type="entry name" value="trpB"/>
    <property type="match status" value="1"/>
</dbReference>
<accession>A0A511Y4K0</accession>
<comment type="catalytic activity">
    <reaction evidence="10 11">
        <text>(1S,2R)-1-C-(indol-3-yl)glycerol 3-phosphate + L-serine = D-glyceraldehyde 3-phosphate + L-tryptophan + H2O</text>
        <dbReference type="Rhea" id="RHEA:10532"/>
        <dbReference type="ChEBI" id="CHEBI:15377"/>
        <dbReference type="ChEBI" id="CHEBI:33384"/>
        <dbReference type="ChEBI" id="CHEBI:57912"/>
        <dbReference type="ChEBI" id="CHEBI:58866"/>
        <dbReference type="ChEBI" id="CHEBI:59776"/>
        <dbReference type="EC" id="4.2.1.20"/>
    </reaction>
</comment>
<dbReference type="EC" id="4.2.1.20" evidence="11"/>
<dbReference type="Gene3D" id="3.40.50.1100">
    <property type="match status" value="2"/>
</dbReference>
<comment type="pathway">
    <text evidence="2 11">Amino-acid biosynthesis; L-tryptophan biosynthesis; L-tryptophan from chorismate: step 5/5.</text>
</comment>
<evidence type="ECO:0000256" key="4">
    <source>
        <dbReference type="ARBA" id="ARBA00011270"/>
    </source>
</evidence>
<comment type="caution">
    <text evidence="13">The sequence shown here is derived from an EMBL/GenBank/DDBJ whole genome shotgun (WGS) entry which is preliminary data.</text>
</comment>